<protein>
    <recommendedName>
        <fullName evidence="10">Probable lipid II flippase MurJ</fullName>
    </recommendedName>
</protein>
<keyword evidence="10" id="KW-0997">Cell inner membrane</keyword>
<feature type="transmembrane region" description="Helical" evidence="10">
    <location>
        <begin position="477"/>
        <end position="501"/>
    </location>
</feature>
<comment type="pathway">
    <text evidence="10">Cell wall biogenesis; peptidoglycan biosynthesis.</text>
</comment>
<dbReference type="GO" id="GO:0071555">
    <property type="term" value="P:cell wall organization"/>
    <property type="evidence" value="ECO:0007669"/>
    <property type="project" value="UniProtKB-UniRule"/>
</dbReference>
<keyword evidence="10 11" id="KW-0813">Transport</keyword>
<dbReference type="PANTHER" id="PTHR47019:SF1">
    <property type="entry name" value="LIPID II FLIPPASE MURJ"/>
    <property type="match status" value="1"/>
</dbReference>
<evidence type="ECO:0000256" key="2">
    <source>
        <dbReference type="ARBA" id="ARBA00022475"/>
    </source>
</evidence>
<dbReference type="GO" id="GO:0009252">
    <property type="term" value="P:peptidoglycan biosynthetic process"/>
    <property type="evidence" value="ECO:0007669"/>
    <property type="project" value="UniProtKB-UniRule"/>
</dbReference>
<feature type="transmembrane region" description="Helical" evidence="10">
    <location>
        <begin position="446"/>
        <end position="471"/>
    </location>
</feature>
<comment type="function">
    <text evidence="8 10 11">Involved in peptidoglycan biosynthesis. Transports lipid-linked peptidoglycan precursors from the inner to the outer leaflet of the cytoplasmic membrane.</text>
</comment>
<dbReference type="InterPro" id="IPR051050">
    <property type="entry name" value="Lipid_II_flippase_MurJ/MviN"/>
</dbReference>
<sequence length="513" mass="54358">MAGIRLVRGFLTVGGWTAMSRVLGFVRDIAIAGAMGAGPVAEAFFIAFSLPNMFRRFFAEGAFNTAFVPMFSKKVEGDDGAMEFARDALTGLASILLVLTIIAQIFMPALVLAMASGFAADERLDIATLYGRIAFPYIFFISLSALLSGLLNAVGRFAAAAAAPVLLNVIFLVAIAIAAFAGFEIGLTLAWAIPIAGVAQLALVWTAAARAGYRIWPRRPRMTPELKRLAIIAGPAALAQGVVQVNLLVGRQVSSFFDGAIAWLSYADRLYQLPLGIVGIGIGIVLLPDLSRRLRAEDEGGARWSFSRAGEIALLLTIPSAVALMVIPIPLVQVLFERGAFTTDDTAKTALAVAVYGLGLPAFVLQKVLQPVYFARGNTKTPFYFALVSLVVNAGVAIGLAPVVGYIAAAFGTTFAGWAMTLALWIGTARMGESTRFDARFWRKLWGILAASAIMGAELWGGLVLLGPMLGTPGVEILALAILILSGTVTYFVAGRIFGAVRLSDIKAMTRRG</sequence>
<dbReference type="GO" id="GO:0005886">
    <property type="term" value="C:plasma membrane"/>
    <property type="evidence" value="ECO:0007669"/>
    <property type="project" value="UniProtKB-SubCell"/>
</dbReference>
<dbReference type="InterPro" id="IPR004268">
    <property type="entry name" value="MurJ"/>
</dbReference>
<feature type="transmembrane region" description="Helical" evidence="10">
    <location>
        <begin position="351"/>
        <end position="369"/>
    </location>
</feature>
<feature type="transmembrane region" description="Helical" evidence="10">
    <location>
        <begin position="134"/>
        <end position="153"/>
    </location>
</feature>
<comment type="caution">
    <text evidence="12">The sequence shown here is derived from an EMBL/GenBank/DDBJ whole genome shotgun (WGS) entry which is preliminary data.</text>
</comment>
<evidence type="ECO:0000313" key="13">
    <source>
        <dbReference type="Proteomes" id="UP000467322"/>
    </source>
</evidence>
<keyword evidence="5 10" id="KW-0573">Peptidoglycan synthesis</keyword>
<dbReference type="UniPathway" id="UPA00219"/>
<dbReference type="PRINTS" id="PR01806">
    <property type="entry name" value="VIRFACTRMVIN"/>
</dbReference>
<keyword evidence="7 10" id="KW-0472">Membrane</keyword>
<keyword evidence="2 10" id="KW-1003">Cell membrane</keyword>
<evidence type="ECO:0000256" key="8">
    <source>
        <dbReference type="ARBA" id="ARBA00060041"/>
    </source>
</evidence>
<comment type="similarity">
    <text evidence="9 10 11">Belongs to the MurJ/MviN family.</text>
</comment>
<feature type="transmembrane region" description="Helical" evidence="10">
    <location>
        <begin position="189"/>
        <end position="208"/>
    </location>
</feature>
<dbReference type="Pfam" id="PF03023">
    <property type="entry name" value="MurJ"/>
    <property type="match status" value="1"/>
</dbReference>
<dbReference type="CDD" id="cd13123">
    <property type="entry name" value="MATE_MurJ_like"/>
    <property type="match status" value="1"/>
</dbReference>
<dbReference type="NCBIfam" id="TIGR01695">
    <property type="entry name" value="murJ_mviN"/>
    <property type="match status" value="1"/>
</dbReference>
<evidence type="ECO:0000256" key="7">
    <source>
        <dbReference type="ARBA" id="ARBA00023136"/>
    </source>
</evidence>
<feature type="transmembrane region" description="Helical" evidence="10">
    <location>
        <begin position="92"/>
        <end position="114"/>
    </location>
</feature>
<gene>
    <name evidence="10 12" type="primary">murJ</name>
    <name evidence="12" type="ORF">GQE99_05405</name>
</gene>
<evidence type="ECO:0000256" key="4">
    <source>
        <dbReference type="ARBA" id="ARBA00022960"/>
    </source>
</evidence>
<feature type="transmembrane region" description="Helical" evidence="10">
    <location>
        <begin position="229"/>
        <end position="250"/>
    </location>
</feature>
<dbReference type="PIRSF" id="PIRSF002869">
    <property type="entry name" value="MviN"/>
    <property type="match status" value="1"/>
</dbReference>
<feature type="transmembrane region" description="Helical" evidence="10">
    <location>
        <begin position="270"/>
        <end position="291"/>
    </location>
</feature>
<name>A0A845M864_9RHOB</name>
<accession>A0A845M864</accession>
<keyword evidence="3 10" id="KW-0812">Transmembrane</keyword>
<keyword evidence="4 10" id="KW-0133">Cell shape</keyword>
<dbReference type="RefSeq" id="WP_161350572.1">
    <property type="nucleotide sequence ID" value="NZ_WTUX01000010.1"/>
</dbReference>
<feature type="transmembrane region" description="Helical" evidence="10">
    <location>
        <begin position="381"/>
        <end position="400"/>
    </location>
</feature>
<evidence type="ECO:0000256" key="11">
    <source>
        <dbReference type="PIRNR" id="PIRNR002869"/>
    </source>
</evidence>
<comment type="subcellular location">
    <subcellularLocation>
        <location evidence="10">Cell inner membrane</location>
        <topology evidence="10">Multi-pass membrane protein</topology>
    </subcellularLocation>
    <subcellularLocation>
        <location evidence="1">Cell membrane</location>
        <topology evidence="1">Multi-pass membrane protein</topology>
    </subcellularLocation>
</comment>
<keyword evidence="10 11" id="KW-0961">Cell wall biogenesis/degradation</keyword>
<proteinExistence type="inferred from homology"/>
<evidence type="ECO:0000313" key="12">
    <source>
        <dbReference type="EMBL" id="MZR12451.1"/>
    </source>
</evidence>
<evidence type="ECO:0000256" key="6">
    <source>
        <dbReference type="ARBA" id="ARBA00022989"/>
    </source>
</evidence>
<dbReference type="EMBL" id="WTUX01000010">
    <property type="protein sequence ID" value="MZR12451.1"/>
    <property type="molecule type" value="Genomic_DNA"/>
</dbReference>
<feature type="transmembrane region" description="Helical" evidence="10">
    <location>
        <begin position="165"/>
        <end position="183"/>
    </location>
</feature>
<keyword evidence="13" id="KW-1185">Reference proteome</keyword>
<dbReference type="GO" id="GO:0008360">
    <property type="term" value="P:regulation of cell shape"/>
    <property type="evidence" value="ECO:0007669"/>
    <property type="project" value="UniProtKB-UniRule"/>
</dbReference>
<evidence type="ECO:0000256" key="9">
    <source>
        <dbReference type="ARBA" id="ARBA00061532"/>
    </source>
</evidence>
<dbReference type="GO" id="GO:0034204">
    <property type="term" value="P:lipid translocation"/>
    <property type="evidence" value="ECO:0007669"/>
    <property type="project" value="TreeGrafter"/>
</dbReference>
<reference evidence="12 13" key="1">
    <citation type="submission" date="2019-12" db="EMBL/GenBank/DDBJ databases">
        <title>Maritimibacter sp. nov. sp. isolated from sea sand.</title>
        <authorList>
            <person name="Kim J."/>
            <person name="Jeong S.E."/>
            <person name="Jung H.S."/>
            <person name="Jeon C.O."/>
        </authorList>
    </citation>
    <scope>NUCLEOTIDE SEQUENCE [LARGE SCALE GENOMIC DNA]</scope>
    <source>
        <strain evidence="12 13">DP07</strain>
    </source>
</reference>
<feature type="transmembrane region" description="Helical" evidence="10">
    <location>
        <begin position="312"/>
        <end position="331"/>
    </location>
</feature>
<dbReference type="PANTHER" id="PTHR47019">
    <property type="entry name" value="LIPID II FLIPPASE MURJ"/>
    <property type="match status" value="1"/>
</dbReference>
<evidence type="ECO:0000256" key="3">
    <source>
        <dbReference type="ARBA" id="ARBA00022692"/>
    </source>
</evidence>
<evidence type="ECO:0000256" key="10">
    <source>
        <dbReference type="HAMAP-Rule" id="MF_02078"/>
    </source>
</evidence>
<feature type="transmembrane region" description="Helical" evidence="10">
    <location>
        <begin position="29"/>
        <end position="50"/>
    </location>
</feature>
<dbReference type="GO" id="GO:0015648">
    <property type="term" value="F:lipid-linked peptidoglycan transporter activity"/>
    <property type="evidence" value="ECO:0007669"/>
    <property type="project" value="UniProtKB-UniRule"/>
</dbReference>
<organism evidence="12 13">
    <name type="scientific">Maritimibacter harenae</name>
    <dbReference type="NCBI Taxonomy" id="2606218"/>
    <lineage>
        <taxon>Bacteria</taxon>
        <taxon>Pseudomonadati</taxon>
        <taxon>Pseudomonadota</taxon>
        <taxon>Alphaproteobacteria</taxon>
        <taxon>Rhodobacterales</taxon>
        <taxon>Roseobacteraceae</taxon>
        <taxon>Maritimibacter</taxon>
    </lineage>
</organism>
<feature type="transmembrane region" description="Helical" evidence="10">
    <location>
        <begin position="406"/>
        <end position="426"/>
    </location>
</feature>
<evidence type="ECO:0000256" key="1">
    <source>
        <dbReference type="ARBA" id="ARBA00004651"/>
    </source>
</evidence>
<dbReference type="AlphaFoldDB" id="A0A845M864"/>
<keyword evidence="6 10" id="KW-1133">Transmembrane helix</keyword>
<dbReference type="Proteomes" id="UP000467322">
    <property type="component" value="Unassembled WGS sequence"/>
</dbReference>
<evidence type="ECO:0000256" key="5">
    <source>
        <dbReference type="ARBA" id="ARBA00022984"/>
    </source>
</evidence>
<dbReference type="HAMAP" id="MF_02078">
    <property type="entry name" value="MurJ_MviN"/>
    <property type="match status" value="1"/>
</dbReference>